<dbReference type="PROSITE" id="PS51199">
    <property type="entry name" value="SF4_HELICASE"/>
    <property type="match status" value="2"/>
</dbReference>
<feature type="domain" description="SF4 helicase" evidence="14">
    <location>
        <begin position="181"/>
        <end position="387"/>
    </location>
</feature>
<organism evidence="15">
    <name type="scientific">Protohalopteris sp</name>
    <dbReference type="NCBI Taxonomy" id="2843287"/>
    <lineage>
        <taxon>Eukaryota</taxon>
        <taxon>Sar</taxon>
        <taxon>Stramenopiles</taxon>
        <taxon>Ochrophyta</taxon>
        <taxon>PX clade</taxon>
        <taxon>Phaeophyceae</taxon>
        <taxon>Sphacelariales</taxon>
        <taxon>Stypocaulaceae</taxon>
        <taxon>Protohalopteris</taxon>
    </lineage>
</organism>
<evidence type="ECO:0000256" key="9">
    <source>
        <dbReference type="ARBA" id="ARBA00023125"/>
    </source>
</evidence>
<keyword evidence="8 13" id="KW-0067">ATP-binding</keyword>
<proteinExistence type="inferred from homology"/>
<dbReference type="CDD" id="cd00984">
    <property type="entry name" value="DnaB_C"/>
    <property type="match status" value="1"/>
</dbReference>
<dbReference type="GO" id="GO:0005829">
    <property type="term" value="C:cytosol"/>
    <property type="evidence" value="ECO:0007669"/>
    <property type="project" value="TreeGrafter"/>
</dbReference>
<dbReference type="Gene3D" id="3.40.50.300">
    <property type="entry name" value="P-loop containing nucleotide triphosphate hydrolases"/>
    <property type="match status" value="2"/>
</dbReference>
<dbReference type="SUPFAM" id="SSF52540">
    <property type="entry name" value="P-loop containing nucleoside triphosphate hydrolases"/>
    <property type="match status" value="1"/>
</dbReference>
<protein>
    <recommendedName>
        <fullName evidence="13">Replicative DNA helicase</fullName>
        <ecNumber evidence="13">5.6.2.3</ecNumber>
    </recommendedName>
</protein>
<evidence type="ECO:0000256" key="5">
    <source>
        <dbReference type="ARBA" id="ARBA00022741"/>
    </source>
</evidence>
<dbReference type="EC" id="5.6.2.3" evidence="13"/>
<evidence type="ECO:0000256" key="1">
    <source>
        <dbReference type="ARBA" id="ARBA00008428"/>
    </source>
</evidence>
<comment type="similarity">
    <text evidence="1 13">Belongs to the helicase family. DnaB subfamily.</text>
</comment>
<dbReference type="GO" id="GO:0016787">
    <property type="term" value="F:hydrolase activity"/>
    <property type="evidence" value="ECO:0007669"/>
    <property type="project" value="UniProtKB-KW"/>
</dbReference>
<keyword evidence="4" id="KW-0677">Repeat</keyword>
<keyword evidence="5 13" id="KW-0547">Nucleotide-binding</keyword>
<dbReference type="CDD" id="cd00081">
    <property type="entry name" value="Hint"/>
    <property type="match status" value="1"/>
</dbReference>
<comment type="function">
    <text evidence="11">The intein is an endonuclease.</text>
</comment>
<keyword evidence="7 13" id="KW-0347">Helicase</keyword>
<dbReference type="Pfam" id="PF00772">
    <property type="entry name" value="DnaB"/>
    <property type="match status" value="1"/>
</dbReference>
<keyword evidence="9 13" id="KW-0238">DNA-binding</keyword>
<dbReference type="PANTHER" id="PTHR30153">
    <property type="entry name" value="REPLICATIVE DNA HELICASE DNAB"/>
    <property type="match status" value="1"/>
</dbReference>
<dbReference type="EMBL" id="MZ156028">
    <property type="protein sequence ID" value="QWK41901.1"/>
    <property type="molecule type" value="Genomic_DNA"/>
</dbReference>
<evidence type="ECO:0000256" key="10">
    <source>
        <dbReference type="ARBA" id="ARBA00023235"/>
    </source>
</evidence>
<evidence type="ECO:0000256" key="4">
    <source>
        <dbReference type="ARBA" id="ARBA00022737"/>
    </source>
</evidence>
<name>A0A8F0F7P2_9PHAE</name>
<accession>A0A8F0F7P2</accession>
<evidence type="ECO:0000256" key="3">
    <source>
        <dbReference type="ARBA" id="ARBA00022705"/>
    </source>
</evidence>
<evidence type="ECO:0000256" key="2">
    <source>
        <dbReference type="ARBA" id="ARBA00022515"/>
    </source>
</evidence>
<comment type="function">
    <text evidence="13">The main replicative DNA helicase, it participates in initiation and elongation during chromosome replication. Travels ahead of the DNA replisome, separating dsDNA into templates for DNA synthesis. A processive ATP-dependent 5'-3' DNA helicase it has DNA-dependent ATPase activity.</text>
</comment>
<keyword evidence="3 13" id="KW-0235">DNA replication</keyword>
<evidence type="ECO:0000256" key="8">
    <source>
        <dbReference type="ARBA" id="ARBA00022840"/>
    </source>
</evidence>
<dbReference type="Gene3D" id="1.10.860.10">
    <property type="entry name" value="DNAb Helicase, Chain A"/>
    <property type="match status" value="1"/>
</dbReference>
<dbReference type="GO" id="GO:0003677">
    <property type="term" value="F:DNA binding"/>
    <property type="evidence" value="ECO:0007669"/>
    <property type="project" value="UniProtKB-UniRule"/>
</dbReference>
<keyword evidence="2 13" id="KW-0639">Primosome</keyword>
<geneLocation type="plastid" evidence="15"/>
<dbReference type="SUPFAM" id="SSF48024">
    <property type="entry name" value="N-terminal domain of DnaB helicase"/>
    <property type="match status" value="1"/>
</dbReference>
<keyword evidence="15" id="KW-0934">Plastid</keyword>
<dbReference type="InterPro" id="IPR036185">
    <property type="entry name" value="DNA_heli_DnaB-like_N_sf"/>
</dbReference>
<comment type="catalytic activity">
    <reaction evidence="12 13">
        <text>ATP + H2O = ADP + phosphate + H(+)</text>
        <dbReference type="Rhea" id="RHEA:13065"/>
        <dbReference type="ChEBI" id="CHEBI:15377"/>
        <dbReference type="ChEBI" id="CHEBI:15378"/>
        <dbReference type="ChEBI" id="CHEBI:30616"/>
        <dbReference type="ChEBI" id="CHEBI:43474"/>
        <dbReference type="ChEBI" id="CHEBI:456216"/>
        <dbReference type="EC" id="5.6.2.3"/>
    </reaction>
</comment>
<dbReference type="SMART" id="SM00305">
    <property type="entry name" value="HintC"/>
    <property type="match status" value="1"/>
</dbReference>
<evidence type="ECO:0000256" key="12">
    <source>
        <dbReference type="ARBA" id="ARBA00048954"/>
    </source>
</evidence>
<dbReference type="Pfam" id="PF03796">
    <property type="entry name" value="DnaB_C"/>
    <property type="match status" value="1"/>
</dbReference>
<feature type="domain" description="SF4 helicase" evidence="14">
    <location>
        <begin position="525"/>
        <end position="585"/>
    </location>
</feature>
<dbReference type="PANTHER" id="PTHR30153:SF2">
    <property type="entry name" value="REPLICATIVE DNA HELICASE"/>
    <property type="match status" value="1"/>
</dbReference>
<dbReference type="GO" id="GO:0005524">
    <property type="term" value="F:ATP binding"/>
    <property type="evidence" value="ECO:0007669"/>
    <property type="project" value="UniProtKB-UniRule"/>
</dbReference>
<dbReference type="InterPro" id="IPR027417">
    <property type="entry name" value="P-loop_NTPase"/>
</dbReference>
<dbReference type="GO" id="GO:0043139">
    <property type="term" value="F:5'-3' DNA helicase activity"/>
    <property type="evidence" value="ECO:0007669"/>
    <property type="project" value="UniProtKB-EC"/>
</dbReference>
<dbReference type="Pfam" id="PF14890">
    <property type="entry name" value="Intein_splicing"/>
    <property type="match status" value="1"/>
</dbReference>
<evidence type="ECO:0000256" key="11">
    <source>
        <dbReference type="ARBA" id="ARBA00044940"/>
    </source>
</evidence>
<dbReference type="PROSITE" id="PS50818">
    <property type="entry name" value="INTEIN_C_TER"/>
    <property type="match status" value="1"/>
</dbReference>
<evidence type="ECO:0000313" key="15">
    <source>
        <dbReference type="EMBL" id="QWK41901.1"/>
    </source>
</evidence>
<evidence type="ECO:0000256" key="7">
    <source>
        <dbReference type="ARBA" id="ARBA00022806"/>
    </source>
</evidence>
<reference evidence="15" key="1">
    <citation type="journal article" date="2021" name="Genome Biol. Evol.">
        <title>Genomic rearrangements and sequence evolution across brown algal organelles.</title>
        <authorList>
            <person name="Starko S."/>
            <person name="Bringloe T.T."/>
            <person name="Gomez M.S."/>
            <person name="Darby H."/>
            <person name="Graham S.W."/>
            <person name="Martone P.T."/>
        </authorList>
    </citation>
    <scope>NUCLEOTIDE SEQUENCE</scope>
</reference>
<keyword evidence="10" id="KW-0413">Isomerase</keyword>
<evidence type="ECO:0000259" key="14">
    <source>
        <dbReference type="PROSITE" id="PS51199"/>
    </source>
</evidence>
<keyword evidence="6 13" id="KW-0378">Hydrolase</keyword>
<dbReference type="InterPro" id="IPR007692">
    <property type="entry name" value="DNA_helicase_DnaB"/>
</dbReference>
<dbReference type="NCBIfam" id="TIGR00665">
    <property type="entry name" value="DnaB"/>
    <property type="match status" value="1"/>
</dbReference>
<dbReference type="Gene3D" id="2.170.16.10">
    <property type="entry name" value="Hedgehog/Intein (Hint) domain"/>
    <property type="match status" value="1"/>
</dbReference>
<evidence type="ECO:0000256" key="6">
    <source>
        <dbReference type="ARBA" id="ARBA00022801"/>
    </source>
</evidence>
<dbReference type="GO" id="GO:0006269">
    <property type="term" value="P:DNA replication, synthesis of primer"/>
    <property type="evidence" value="ECO:0007669"/>
    <property type="project" value="UniProtKB-UniRule"/>
</dbReference>
<dbReference type="InterPro" id="IPR003586">
    <property type="entry name" value="Hint_dom_C"/>
</dbReference>
<dbReference type="AlphaFoldDB" id="A0A8F0F7P2"/>
<evidence type="ECO:0000256" key="13">
    <source>
        <dbReference type="RuleBase" id="RU362085"/>
    </source>
</evidence>
<gene>
    <name evidence="15" type="primary">dnaB</name>
</gene>
<dbReference type="InterPro" id="IPR030934">
    <property type="entry name" value="Intein_C"/>
</dbReference>
<dbReference type="SUPFAM" id="SSF51294">
    <property type="entry name" value="Hedgehog/intein (Hint) domain"/>
    <property type="match status" value="1"/>
</dbReference>
<dbReference type="InterPro" id="IPR007694">
    <property type="entry name" value="DNA_helicase_DnaB-like_C"/>
</dbReference>
<sequence>MSDSDLNELEIILPYNLLAEKIVLGSIITIPEAILIVIERLPIEAFYLEKHQIIYKALLILYAEGRTIDYINLVTWIQDNGFFKIIGGAQVILNLLNQINTLSNLEEYIALVYEKYKRRSLIKFGEDIIEIGYLTEKPLETIFTTIEQKFFNITESKTVKHLISVEQGLQQILQEIEKGLKIPQTPGLKTTFIEFDLITQGFQNSDLIIIAARPSMGKTAFAFNIAKNIADFHKSAVIFFSLEMTRYQLLYRLLASEVEITNIRLRASRIKKTEWQKINNIINKLSKLNLFIDDTPNLSVGEIKFKIKALNFEFSQEISLVVIDYLQLLGGLEQNDNRVQEISKITRALKKLARDLNIPIIVLSQLSRNVESRVNKRPILADLRESGCLCVKETKNFMNIIDKKLSSIFCWTGNSLSKEVILNIKFTGRKPIYKLETKLGWSILISSNHSVLTNIGWKNLDKLNNMDFISLKLLFSKLFVTPYSDSFLTWEKIIKIRYQKLASVYDLQISKFSNYFTNHLVVHNSIEQDADIVIMLYRDEYYNKETVEKNIIEIIISKHRNGPIGTTKLIFDPKYLRFFNTEEFI</sequence>
<dbReference type="InterPro" id="IPR007693">
    <property type="entry name" value="DNA_helicase_DnaB-like_N"/>
</dbReference>
<dbReference type="InterPro" id="IPR036844">
    <property type="entry name" value="Hint_dom_sf"/>
</dbReference>
<dbReference type="InterPro" id="IPR016136">
    <property type="entry name" value="DNA_helicase_N/primase_C"/>
</dbReference>